<feature type="transmembrane region" description="Helical" evidence="10">
    <location>
        <begin position="249"/>
        <end position="272"/>
    </location>
</feature>
<evidence type="ECO:0000259" key="12">
    <source>
        <dbReference type="Pfam" id="PF20520"/>
    </source>
</evidence>
<evidence type="ECO:0000256" key="6">
    <source>
        <dbReference type="ARBA" id="ARBA00022824"/>
    </source>
</evidence>
<evidence type="ECO:0000313" key="13">
    <source>
        <dbReference type="EMBL" id="CAK7234204.1"/>
    </source>
</evidence>
<keyword evidence="5 11" id="KW-0732">Signal</keyword>
<dbReference type="InterPro" id="IPR037654">
    <property type="entry name" value="Big1"/>
</dbReference>
<evidence type="ECO:0000256" key="11">
    <source>
        <dbReference type="SAM" id="SignalP"/>
    </source>
</evidence>
<evidence type="ECO:0000256" key="2">
    <source>
        <dbReference type="ARBA" id="ARBA00008203"/>
    </source>
</evidence>
<feature type="domain" description="V-type proton ATPase subunit S1/VOA1 transmembrane" evidence="12">
    <location>
        <begin position="248"/>
        <end position="287"/>
    </location>
</feature>
<feature type="chain" id="PRO_5046534178" description="Protein BIG1" evidence="11">
    <location>
        <begin position="18"/>
        <end position="298"/>
    </location>
</feature>
<evidence type="ECO:0000256" key="4">
    <source>
        <dbReference type="ARBA" id="ARBA00022692"/>
    </source>
</evidence>
<keyword evidence="9" id="KW-0961">Cell wall biogenesis/degradation</keyword>
<comment type="subcellular location">
    <subcellularLocation>
        <location evidence="1">Endoplasmic reticulum membrane</location>
        <topology evidence="1">Single-pass type I membrane protein</topology>
    </subcellularLocation>
</comment>
<evidence type="ECO:0000256" key="1">
    <source>
        <dbReference type="ARBA" id="ARBA00004115"/>
    </source>
</evidence>
<keyword evidence="7 10" id="KW-1133">Transmembrane helix</keyword>
<dbReference type="Proteomes" id="UP001642405">
    <property type="component" value="Unassembled WGS sequence"/>
</dbReference>
<dbReference type="PANTHER" id="PTHR28285">
    <property type="entry name" value="PROTEIN BIG1"/>
    <property type="match status" value="1"/>
</dbReference>
<keyword evidence="4 10" id="KW-0812">Transmembrane</keyword>
<reference evidence="13 14" key="1">
    <citation type="submission" date="2024-01" db="EMBL/GenBank/DDBJ databases">
        <authorList>
            <person name="Allen C."/>
            <person name="Tagirdzhanova G."/>
        </authorList>
    </citation>
    <scope>NUCLEOTIDE SEQUENCE [LARGE SCALE GENOMIC DNA]</scope>
</reference>
<accession>A0ABP0CQ42</accession>
<sequence>MRASILAGLLAAGSAHAFTDSSPFLLFSTSDLPVDSVSTSQLQITARVIESAKALLADCPTSKYLLVAQPNVHTSDLYLPPYCEAHRLRRALANDAVHGRYSVSEAVAKDGMTNMTLDDFAAHIKAACSAANNGGEDASSPQIDQLALPALPVALTCHGRSEAMGDNDYVLGNTLDDALALGDVTVVYFSTGGAGAHGKYEATFDDDQNAGAAQVPVHKRMVSPQGAVRQVAAPFKDRDTRGLFEKYQFFTPGIFMSLIVFFIVLSILYVGLSAVSSLQVPYGAFDKEMGPAAQKKQQ</sequence>
<dbReference type="EMBL" id="CAWUHB010000081">
    <property type="protein sequence ID" value="CAK7234204.1"/>
    <property type="molecule type" value="Genomic_DNA"/>
</dbReference>
<feature type="signal peptide" evidence="11">
    <location>
        <begin position="1"/>
        <end position="17"/>
    </location>
</feature>
<evidence type="ECO:0000256" key="5">
    <source>
        <dbReference type="ARBA" id="ARBA00022729"/>
    </source>
</evidence>
<keyword evidence="14" id="KW-1185">Reference proteome</keyword>
<name>A0ABP0CQ42_9PEZI</name>
<dbReference type="Pfam" id="PF20520">
    <property type="entry name" value="Ac45-VOA1_TM"/>
    <property type="match status" value="1"/>
</dbReference>
<comment type="caution">
    <text evidence="13">The sequence shown here is derived from an EMBL/GenBank/DDBJ whole genome shotgun (WGS) entry which is preliminary data.</text>
</comment>
<dbReference type="InterPro" id="IPR046756">
    <property type="entry name" value="VAS1/VOA1_TM"/>
</dbReference>
<evidence type="ECO:0000256" key="7">
    <source>
        <dbReference type="ARBA" id="ARBA00022989"/>
    </source>
</evidence>
<comment type="similarity">
    <text evidence="2">Belongs to the BIG1 family.</text>
</comment>
<proteinExistence type="inferred from homology"/>
<evidence type="ECO:0000256" key="3">
    <source>
        <dbReference type="ARBA" id="ARBA00022089"/>
    </source>
</evidence>
<keyword evidence="8 10" id="KW-0472">Membrane</keyword>
<evidence type="ECO:0000313" key="14">
    <source>
        <dbReference type="Proteomes" id="UP001642405"/>
    </source>
</evidence>
<evidence type="ECO:0000256" key="10">
    <source>
        <dbReference type="SAM" id="Phobius"/>
    </source>
</evidence>
<keyword evidence="6" id="KW-0256">Endoplasmic reticulum</keyword>
<evidence type="ECO:0000256" key="8">
    <source>
        <dbReference type="ARBA" id="ARBA00023136"/>
    </source>
</evidence>
<evidence type="ECO:0000256" key="9">
    <source>
        <dbReference type="ARBA" id="ARBA00023316"/>
    </source>
</evidence>
<gene>
    <name evidence="13" type="ORF">SCUCBS95973_008857</name>
</gene>
<dbReference type="PANTHER" id="PTHR28285:SF1">
    <property type="entry name" value="PROTEIN BIG1"/>
    <property type="match status" value="1"/>
</dbReference>
<protein>
    <recommendedName>
        <fullName evidence="3">Protein BIG1</fullName>
    </recommendedName>
</protein>
<organism evidence="13 14">
    <name type="scientific">Sporothrix curviconia</name>
    <dbReference type="NCBI Taxonomy" id="1260050"/>
    <lineage>
        <taxon>Eukaryota</taxon>
        <taxon>Fungi</taxon>
        <taxon>Dikarya</taxon>
        <taxon>Ascomycota</taxon>
        <taxon>Pezizomycotina</taxon>
        <taxon>Sordariomycetes</taxon>
        <taxon>Sordariomycetidae</taxon>
        <taxon>Ophiostomatales</taxon>
        <taxon>Ophiostomataceae</taxon>
        <taxon>Sporothrix</taxon>
    </lineage>
</organism>